<dbReference type="GO" id="GO:0008270">
    <property type="term" value="F:zinc ion binding"/>
    <property type="evidence" value="ECO:0007669"/>
    <property type="project" value="UniProtKB-UniRule"/>
</dbReference>
<evidence type="ECO:0000313" key="2">
    <source>
        <dbReference type="EnsemblMetazoa" id="AALB000106-PA"/>
    </source>
</evidence>
<dbReference type="VEuPathDB" id="VectorBase:AALB000106"/>
<dbReference type="PROSITE" id="PS51915">
    <property type="entry name" value="ZAD"/>
    <property type="match status" value="1"/>
</dbReference>
<dbReference type="Proteomes" id="UP000069272">
    <property type="component" value="Chromosome 2L"/>
</dbReference>
<accession>A0A182F0Y3</accession>
<reference evidence="2" key="2">
    <citation type="submission" date="2022-08" db="UniProtKB">
        <authorList>
            <consortium name="EnsemblMetazoa"/>
        </authorList>
    </citation>
    <scope>IDENTIFICATION</scope>
    <source>
        <strain evidence="2">STECLA/ALBI9_A</strain>
    </source>
</reference>
<dbReference type="SUPFAM" id="SSF57716">
    <property type="entry name" value="Glucocorticoid receptor-like (DNA-binding domain)"/>
    <property type="match status" value="1"/>
</dbReference>
<dbReference type="EnsemblMetazoa" id="AALB000106-RA">
    <property type="protein sequence ID" value="AALB000106-PA"/>
    <property type="gene ID" value="AALB000106"/>
</dbReference>
<dbReference type="Gene3D" id="2.20.25.240">
    <property type="match status" value="1"/>
</dbReference>
<name>A0A182F0Y3_ANOAL</name>
<dbReference type="Pfam" id="PF07776">
    <property type="entry name" value="zf-AD"/>
    <property type="match status" value="1"/>
</dbReference>
<dbReference type="AlphaFoldDB" id="A0A182F0Y3"/>
<evidence type="ECO:0000313" key="3">
    <source>
        <dbReference type="Proteomes" id="UP000069272"/>
    </source>
</evidence>
<dbReference type="PANTHER" id="PTHR39942:SF1">
    <property type="entry name" value="BCDNA.LD26519-RELATED"/>
    <property type="match status" value="1"/>
</dbReference>
<protein>
    <submittedName>
        <fullName evidence="2">Uncharacterized protein</fullName>
    </submittedName>
</protein>
<dbReference type="SMART" id="SM00868">
    <property type="entry name" value="zf-AD"/>
    <property type="match status" value="1"/>
</dbReference>
<proteinExistence type="predicted"/>
<dbReference type="PANTHER" id="PTHR39942">
    <property type="entry name" value="BCDNA.LD26519-RELATED"/>
    <property type="match status" value="1"/>
</dbReference>
<organism evidence="2 3">
    <name type="scientific">Anopheles albimanus</name>
    <name type="common">New world malaria mosquito</name>
    <dbReference type="NCBI Taxonomy" id="7167"/>
    <lineage>
        <taxon>Eukaryota</taxon>
        <taxon>Metazoa</taxon>
        <taxon>Ecdysozoa</taxon>
        <taxon>Arthropoda</taxon>
        <taxon>Hexapoda</taxon>
        <taxon>Insecta</taxon>
        <taxon>Pterygota</taxon>
        <taxon>Neoptera</taxon>
        <taxon>Endopterygota</taxon>
        <taxon>Diptera</taxon>
        <taxon>Nematocera</taxon>
        <taxon>Culicoidea</taxon>
        <taxon>Culicidae</taxon>
        <taxon>Anophelinae</taxon>
        <taxon>Anopheles</taxon>
    </lineage>
</organism>
<evidence type="ECO:0000256" key="1">
    <source>
        <dbReference type="SAM" id="MobiDB-lite"/>
    </source>
</evidence>
<feature type="compositionally biased region" description="Acidic residues" evidence="1">
    <location>
        <begin position="159"/>
        <end position="172"/>
    </location>
</feature>
<feature type="region of interest" description="Disordered" evidence="1">
    <location>
        <begin position="137"/>
        <end position="182"/>
    </location>
</feature>
<dbReference type="InterPro" id="IPR012934">
    <property type="entry name" value="Znf_AD"/>
</dbReference>
<reference evidence="2 3" key="1">
    <citation type="journal article" date="2017" name="G3 (Bethesda)">
        <title>The Physical Genome Mapping of Anopheles albimanus Corrected Scaffold Misassemblies and Identified Interarm Rearrangements in Genus Anopheles.</title>
        <authorList>
            <person name="Artemov G.N."/>
            <person name="Peery A.N."/>
            <person name="Jiang X."/>
            <person name="Tu Z."/>
            <person name="Stegniy V.N."/>
            <person name="Sharakhova M.V."/>
            <person name="Sharakhov I.V."/>
        </authorList>
    </citation>
    <scope>NUCLEOTIDE SEQUENCE [LARGE SCALE GENOMIC DNA]</scope>
    <source>
        <strain evidence="2 3">ALBI9_A</strain>
    </source>
</reference>
<dbReference type="Gene3D" id="3.40.1800.20">
    <property type="match status" value="1"/>
</dbReference>
<dbReference type="STRING" id="7167.A0A182F0Y3"/>
<dbReference type="VEuPathDB" id="VectorBase:AALB20_035997"/>
<sequence length="317" mass="36312">MACISDRNTQNKYDYLGGYYCCRLCCDTNNLQELFPANNSDEELLRRILVCTSVKIERSSNEDAVICSECVSKINGFYKYRELCRTNDIKHQEWNRRLALAMGHTESTSIPLDDNEAFRFVETHDGTTSCMQDETCTEGQVVQEPEPGDGIDDRVSISSDDEEIDEDEEDNSEVQQQPQEGTVDQFYIAGDDEMYEPRAAVIDTRVMSAIKRSEQIIETLEKDCTSHHEYRLVTSKRGWKYLFRQGYLFSQHTINPTTIIANCEWYCINHHCGAKCQVIDMYQLPSPGSEHNHASPLARDAQTSSIIRYLSKNVTES</sequence>
<dbReference type="GO" id="GO:0005634">
    <property type="term" value="C:nucleus"/>
    <property type="evidence" value="ECO:0007669"/>
    <property type="project" value="InterPro"/>
</dbReference>
<keyword evidence="3" id="KW-1185">Reference proteome</keyword>